<reference evidence="1" key="1">
    <citation type="journal article" date="2019" name="bioRxiv">
        <title>The Genome of the Zebra Mussel, Dreissena polymorpha: A Resource for Invasive Species Research.</title>
        <authorList>
            <person name="McCartney M.A."/>
            <person name="Auch B."/>
            <person name="Kono T."/>
            <person name="Mallez S."/>
            <person name="Zhang Y."/>
            <person name="Obille A."/>
            <person name="Becker A."/>
            <person name="Abrahante J.E."/>
            <person name="Garbe J."/>
            <person name="Badalamenti J.P."/>
            <person name="Herman A."/>
            <person name="Mangelson H."/>
            <person name="Liachko I."/>
            <person name="Sullivan S."/>
            <person name="Sone E.D."/>
            <person name="Koren S."/>
            <person name="Silverstein K.A.T."/>
            <person name="Beckman K.B."/>
            <person name="Gohl D.M."/>
        </authorList>
    </citation>
    <scope>NUCLEOTIDE SEQUENCE</scope>
    <source>
        <strain evidence="1">Duluth1</strain>
        <tissue evidence="1">Whole animal</tissue>
    </source>
</reference>
<organism evidence="1 2">
    <name type="scientific">Dreissena polymorpha</name>
    <name type="common">Zebra mussel</name>
    <name type="synonym">Mytilus polymorpha</name>
    <dbReference type="NCBI Taxonomy" id="45954"/>
    <lineage>
        <taxon>Eukaryota</taxon>
        <taxon>Metazoa</taxon>
        <taxon>Spiralia</taxon>
        <taxon>Lophotrochozoa</taxon>
        <taxon>Mollusca</taxon>
        <taxon>Bivalvia</taxon>
        <taxon>Autobranchia</taxon>
        <taxon>Heteroconchia</taxon>
        <taxon>Euheterodonta</taxon>
        <taxon>Imparidentia</taxon>
        <taxon>Neoheterodontei</taxon>
        <taxon>Myida</taxon>
        <taxon>Dreissenoidea</taxon>
        <taxon>Dreissenidae</taxon>
        <taxon>Dreissena</taxon>
    </lineage>
</organism>
<evidence type="ECO:0000313" key="1">
    <source>
        <dbReference type="EMBL" id="KAH3730024.1"/>
    </source>
</evidence>
<name>A0A9D4CQY2_DREPO</name>
<dbReference type="AlphaFoldDB" id="A0A9D4CQY2"/>
<evidence type="ECO:0000313" key="2">
    <source>
        <dbReference type="Proteomes" id="UP000828390"/>
    </source>
</evidence>
<keyword evidence="2" id="KW-1185">Reference proteome</keyword>
<comment type="caution">
    <text evidence="1">The sequence shown here is derived from an EMBL/GenBank/DDBJ whole genome shotgun (WGS) entry which is preliminary data.</text>
</comment>
<dbReference type="EMBL" id="JAIWYP010000012">
    <property type="protein sequence ID" value="KAH3730024.1"/>
    <property type="molecule type" value="Genomic_DNA"/>
</dbReference>
<sequence length="106" mass="11849">MSVNKHIANNKPNNKKEINNDLYVINSTMQPRFQSVTKSTIDCPGCAIYTGVSIRVPKLSTILTIRCSTTSARYLFVLLSCLVASRIRFQFAAKLRNPASKQQANQ</sequence>
<protein>
    <submittedName>
        <fullName evidence="1">Uncharacterized protein</fullName>
    </submittedName>
</protein>
<dbReference type="Proteomes" id="UP000828390">
    <property type="component" value="Unassembled WGS sequence"/>
</dbReference>
<reference evidence="1" key="2">
    <citation type="submission" date="2020-11" db="EMBL/GenBank/DDBJ databases">
        <authorList>
            <person name="McCartney M.A."/>
            <person name="Auch B."/>
            <person name="Kono T."/>
            <person name="Mallez S."/>
            <person name="Becker A."/>
            <person name="Gohl D.M."/>
            <person name="Silverstein K.A.T."/>
            <person name="Koren S."/>
            <person name="Bechman K.B."/>
            <person name="Herman A."/>
            <person name="Abrahante J.E."/>
            <person name="Garbe J."/>
        </authorList>
    </citation>
    <scope>NUCLEOTIDE SEQUENCE</scope>
    <source>
        <strain evidence="1">Duluth1</strain>
        <tissue evidence="1">Whole animal</tissue>
    </source>
</reference>
<proteinExistence type="predicted"/>
<accession>A0A9D4CQY2</accession>
<gene>
    <name evidence="1" type="ORF">DPMN_056002</name>
</gene>